<keyword evidence="2" id="KW-0433">Leucine-rich repeat</keyword>
<dbReference type="InterPro" id="IPR036388">
    <property type="entry name" value="WH-like_DNA-bd_sf"/>
</dbReference>
<dbReference type="SUPFAM" id="SSF52047">
    <property type="entry name" value="RNI-like"/>
    <property type="match status" value="1"/>
</dbReference>
<evidence type="ECO:0000313" key="9">
    <source>
        <dbReference type="EMBL" id="CAK7338485.1"/>
    </source>
</evidence>
<dbReference type="EMBL" id="CAWUPB010001116">
    <property type="protein sequence ID" value="CAK7338485.1"/>
    <property type="molecule type" value="Genomic_DNA"/>
</dbReference>
<keyword evidence="5" id="KW-0611">Plant defense</keyword>
<feature type="coiled-coil region" evidence="7">
    <location>
        <begin position="36"/>
        <end position="91"/>
    </location>
</feature>
<evidence type="ECO:0000256" key="3">
    <source>
        <dbReference type="ARBA" id="ARBA00022737"/>
    </source>
</evidence>
<feature type="domain" description="AAA+ ATPase" evidence="8">
    <location>
        <begin position="173"/>
        <end position="308"/>
    </location>
</feature>
<evidence type="ECO:0000256" key="4">
    <source>
        <dbReference type="ARBA" id="ARBA00022741"/>
    </source>
</evidence>
<dbReference type="FunFam" id="3.40.50.300:FF:001091">
    <property type="entry name" value="Probable disease resistance protein At1g61300"/>
    <property type="match status" value="1"/>
</dbReference>
<gene>
    <name evidence="9" type="ORF">DCAF_LOCUS13533</name>
</gene>
<keyword evidence="6" id="KW-0067">ATP-binding</keyword>
<dbReference type="InterPro" id="IPR032675">
    <property type="entry name" value="LRR_dom_sf"/>
</dbReference>
<evidence type="ECO:0000259" key="8">
    <source>
        <dbReference type="SMART" id="SM00382"/>
    </source>
</evidence>
<comment type="similarity">
    <text evidence="1">Belongs to the disease resistance NB-LRR family.</text>
</comment>
<dbReference type="InterPro" id="IPR027417">
    <property type="entry name" value="P-loop_NTPase"/>
</dbReference>
<name>A0AAV1RRJ3_9ROSI</name>
<evidence type="ECO:0000313" key="10">
    <source>
        <dbReference type="Proteomes" id="UP001314170"/>
    </source>
</evidence>
<keyword evidence="10" id="KW-1185">Reference proteome</keyword>
<organism evidence="9 10">
    <name type="scientific">Dovyalis caffra</name>
    <dbReference type="NCBI Taxonomy" id="77055"/>
    <lineage>
        <taxon>Eukaryota</taxon>
        <taxon>Viridiplantae</taxon>
        <taxon>Streptophyta</taxon>
        <taxon>Embryophyta</taxon>
        <taxon>Tracheophyta</taxon>
        <taxon>Spermatophyta</taxon>
        <taxon>Magnoliopsida</taxon>
        <taxon>eudicotyledons</taxon>
        <taxon>Gunneridae</taxon>
        <taxon>Pentapetalae</taxon>
        <taxon>rosids</taxon>
        <taxon>fabids</taxon>
        <taxon>Malpighiales</taxon>
        <taxon>Salicaceae</taxon>
        <taxon>Flacourtieae</taxon>
        <taxon>Dovyalis</taxon>
    </lineage>
</organism>
<keyword evidence="7" id="KW-0175">Coiled coil</keyword>
<dbReference type="SUPFAM" id="SSF52540">
    <property type="entry name" value="P-loop containing nucleoside triphosphate hydrolases"/>
    <property type="match status" value="1"/>
</dbReference>
<dbReference type="PANTHER" id="PTHR33463:SF135">
    <property type="entry name" value="RESISTANCE PROTEIN RPS2, PUTATIVE-RELATED"/>
    <property type="match status" value="1"/>
</dbReference>
<dbReference type="Gene3D" id="1.10.8.430">
    <property type="entry name" value="Helical domain of apoptotic protease-activating factors"/>
    <property type="match status" value="1"/>
</dbReference>
<dbReference type="InterPro" id="IPR050905">
    <property type="entry name" value="Plant_NBS-LRR"/>
</dbReference>
<evidence type="ECO:0000256" key="6">
    <source>
        <dbReference type="ARBA" id="ARBA00022840"/>
    </source>
</evidence>
<dbReference type="PANTHER" id="PTHR33463">
    <property type="entry name" value="NB-ARC DOMAIN-CONTAINING PROTEIN-RELATED"/>
    <property type="match status" value="1"/>
</dbReference>
<sequence>MAIESVGGSVISKITELSVEPAIRQFRYMFCFNNFLQEFNEQKQNLTLALDRLQNAAKVAERNSEEIEKDVNKWLEDANKEIEDVKRFEDEIGKNGKCFTWCPYWMRQYKLSKALAKKKETFSKLEEKSKNFPTLSHKAPLPDIEFLPRKDFTPSESSKEAFKQIMEALKGNNINMIGLYGMGGVGKTTLVKEAGRRVKELQLFDQVLMVAVSQHPNVTNIQDQMADSLGLKFEQQSTEGRAKQVWQRLQKEKKMLIILDDVWTHIDLREIGIAYGDDHMGCKILLTTRLQTVCSSMKCQPKVFLRELSQNEAWALFKTKAGLRDDNSALNKVAKEVARECKGLPIALVTVGRALRDQPKFQWEAAYKQLKNSQLLMEQVDEQENAYACLKLSYDYLKLKETKLCFLLCCLFPEDYDIPIEDLTRYGVVCGLHRDAESIEDARKKVCVAVKNLKDCCMLLGTEIEECVKMHDLVRDVAIQIASSSNEFDFVLKTGTGLKEWPGSFESFEDCTTISLMGNTLTELREGLVCPQLKVLLLELDDCMDVPCKFFEGMKALEVLSLQGGCLSLESLECSTNLQSLQFIECECVDLISLRKLQRLKILGFLSCDTIEELPEEIGELENLRLLDLRGCTMLERIPVNLIGRLKKLEELLIGNDSFMEWGGTSSEGMNASLTELNSLSHLSVLSLRIPETECIPRDFVFPKLLNYEIVIGWDICLRYPTSTRLTFGNISATSLDAKTFEQLFPSVSQFELTSVKGLKNIIWSTHEQQQGFLRQLECVDVSDCGDMCTLFPAKLWRPLKNLRSVRIRQCDKLEEVFVLGEVDQVSDEEKVLLLSSLTELVLEELPTLQCIWKGPTRHVSLQSLIKLTLRHLFKLKFIFTPSLAQCLPQLETLQIEDCGALEHIITSKDDNYEGEIIPDSICFPKLKTLSISWCGKLEYVFPVSMARRLLNLEEIQIEGGSKLKQIFGSGEGEDVPTTDGDGIIVFPQLRKLELSRSNLNFFGSNNFAAELPSLQDLQIEGHKQLECLLFAKPEGLTNLRNLIIKDCEGVEELMQVRSFVTNRTGGRELSLLSLETLKLSSLPDLRSICKGLGLKNLTTLEVINCKGLRHLFPSSMIASLLQLKVLKISGCEELEEIIAKDDDDKDEILSETHLQSLCFPSLCQIEVRECDKLKSLFPVITAAGFPQLKCLKVRDAPQLTKVFGKDDKASYVNVEKEIVVPNLLELSLKNLPSIVCFGLGCKNFLFPRLEECVVGNCPKMATQFTLTQNGSVSAQSEVPLFEFIFGQSLLSSVPIFVSWYLRLLRLQAVVVPCQAALTKCGRDMVGGKNKILIVGASGGCDTESDDYSCHQSLKNMLIVDYSPKVGSDPAHNFQLVEIISINCSICNGIQFGFAL</sequence>
<evidence type="ECO:0000256" key="7">
    <source>
        <dbReference type="SAM" id="Coils"/>
    </source>
</evidence>
<evidence type="ECO:0000256" key="1">
    <source>
        <dbReference type="ARBA" id="ARBA00008894"/>
    </source>
</evidence>
<dbReference type="PRINTS" id="PR00364">
    <property type="entry name" value="DISEASERSIST"/>
</dbReference>
<dbReference type="GO" id="GO:0043531">
    <property type="term" value="F:ADP binding"/>
    <property type="evidence" value="ECO:0007669"/>
    <property type="project" value="InterPro"/>
</dbReference>
<dbReference type="GO" id="GO:0006952">
    <property type="term" value="P:defense response"/>
    <property type="evidence" value="ECO:0007669"/>
    <property type="project" value="UniProtKB-KW"/>
</dbReference>
<dbReference type="Gene3D" id="3.40.50.300">
    <property type="entry name" value="P-loop containing nucleotide triphosphate hydrolases"/>
    <property type="match status" value="1"/>
</dbReference>
<dbReference type="Pfam" id="PF00931">
    <property type="entry name" value="NB-ARC"/>
    <property type="match status" value="1"/>
</dbReference>
<dbReference type="GO" id="GO:0005524">
    <property type="term" value="F:ATP binding"/>
    <property type="evidence" value="ECO:0007669"/>
    <property type="project" value="UniProtKB-KW"/>
</dbReference>
<keyword evidence="4" id="KW-0547">Nucleotide-binding</keyword>
<protein>
    <recommendedName>
        <fullName evidence="8">AAA+ ATPase domain-containing protein</fullName>
    </recommendedName>
</protein>
<reference evidence="9 10" key="1">
    <citation type="submission" date="2024-01" db="EMBL/GenBank/DDBJ databases">
        <authorList>
            <person name="Waweru B."/>
        </authorList>
    </citation>
    <scope>NUCLEOTIDE SEQUENCE [LARGE SCALE GENOMIC DNA]</scope>
</reference>
<evidence type="ECO:0000256" key="2">
    <source>
        <dbReference type="ARBA" id="ARBA00022614"/>
    </source>
</evidence>
<dbReference type="Gene3D" id="3.80.10.10">
    <property type="entry name" value="Ribonuclease Inhibitor"/>
    <property type="match status" value="2"/>
</dbReference>
<dbReference type="InterPro" id="IPR042197">
    <property type="entry name" value="Apaf_helical"/>
</dbReference>
<dbReference type="SUPFAM" id="SSF52058">
    <property type="entry name" value="L domain-like"/>
    <property type="match status" value="1"/>
</dbReference>
<dbReference type="Gene3D" id="1.10.10.10">
    <property type="entry name" value="Winged helix-like DNA-binding domain superfamily/Winged helix DNA-binding domain"/>
    <property type="match status" value="1"/>
</dbReference>
<dbReference type="Proteomes" id="UP001314170">
    <property type="component" value="Unassembled WGS sequence"/>
</dbReference>
<proteinExistence type="inferred from homology"/>
<accession>A0AAV1RRJ3</accession>
<dbReference type="InterPro" id="IPR003593">
    <property type="entry name" value="AAA+_ATPase"/>
</dbReference>
<evidence type="ECO:0000256" key="5">
    <source>
        <dbReference type="ARBA" id="ARBA00022821"/>
    </source>
</evidence>
<keyword evidence="3" id="KW-0677">Repeat</keyword>
<dbReference type="InterPro" id="IPR057135">
    <property type="entry name" value="At4g27190-like_LRR"/>
</dbReference>
<comment type="caution">
    <text evidence="9">The sequence shown here is derived from an EMBL/GenBank/DDBJ whole genome shotgun (WGS) entry which is preliminary data.</text>
</comment>
<dbReference type="Pfam" id="PF23247">
    <property type="entry name" value="LRR_RPS2"/>
    <property type="match status" value="3"/>
</dbReference>
<dbReference type="InterPro" id="IPR002182">
    <property type="entry name" value="NB-ARC"/>
</dbReference>
<dbReference type="SMART" id="SM00382">
    <property type="entry name" value="AAA"/>
    <property type="match status" value="1"/>
</dbReference>